<feature type="compositionally biased region" description="Low complexity" evidence="1">
    <location>
        <begin position="156"/>
        <end position="167"/>
    </location>
</feature>
<dbReference type="GO" id="GO:0005789">
    <property type="term" value="C:endoplasmic reticulum membrane"/>
    <property type="evidence" value="ECO:0007669"/>
    <property type="project" value="TreeGrafter"/>
</dbReference>
<dbReference type="GO" id="GO:0140268">
    <property type="term" value="C:endoplasmic reticulum-plasma membrane contact site"/>
    <property type="evidence" value="ECO:0007669"/>
    <property type="project" value="TreeGrafter"/>
</dbReference>
<feature type="compositionally biased region" description="Polar residues" evidence="1">
    <location>
        <begin position="233"/>
        <end position="243"/>
    </location>
</feature>
<dbReference type="Gene3D" id="2.30.29.30">
    <property type="entry name" value="Pleckstrin-homology domain (PH domain)/Phosphotyrosine-binding domain (PTB)"/>
    <property type="match status" value="1"/>
</dbReference>
<dbReference type="InterPro" id="IPR004182">
    <property type="entry name" value="GRAM"/>
</dbReference>
<sequence>MSAPSAIEMKAAGPTIPAYPSPPITPSQSPAPYLLPVNIPQQGRVTHEQNASGSPLSTSIGSPSKTSFFSKFRGNRSETNLPATHSRKDSSDGGKGHTRSKSQLSSDDGGKPSTLNIPSTINSTRRSSASSSAPSSTSSRGDDEHPPELLTPPVQTPSSYEESPTSPFFRRQTISTTLPRKKFGKTRTEKLQATRGNSESSSGYASGTESPSTPYPPSLTSPSTLSLALSESDVSPTSSPATTLLQNPKLQTHLSTHLTRHTPRKNTFLHRTFPTLPQTDPYIDDFTCALSKGILHQGGLYLSLHHICFSGIFGTSVVIPFKDVTEIRKRNTA</sequence>
<keyword evidence="4" id="KW-1185">Reference proteome</keyword>
<dbReference type="EMBL" id="JADGJD010002409">
    <property type="protein sequence ID" value="KAJ3032711.1"/>
    <property type="molecule type" value="Genomic_DNA"/>
</dbReference>
<dbReference type="Proteomes" id="UP001212841">
    <property type="component" value="Unassembled WGS sequence"/>
</dbReference>
<organism evidence="3 4">
    <name type="scientific">Rhizophlyctis rosea</name>
    <dbReference type="NCBI Taxonomy" id="64517"/>
    <lineage>
        <taxon>Eukaryota</taxon>
        <taxon>Fungi</taxon>
        <taxon>Fungi incertae sedis</taxon>
        <taxon>Chytridiomycota</taxon>
        <taxon>Chytridiomycota incertae sedis</taxon>
        <taxon>Chytridiomycetes</taxon>
        <taxon>Rhizophlyctidales</taxon>
        <taxon>Rhizophlyctidaceae</taxon>
        <taxon>Rhizophlyctis</taxon>
    </lineage>
</organism>
<dbReference type="PANTHER" id="PTHR23319:SF4">
    <property type="entry name" value="GRAM DOMAIN CONTAINING 1B, ISOFORM E"/>
    <property type="match status" value="1"/>
</dbReference>
<dbReference type="GO" id="GO:0120015">
    <property type="term" value="F:sterol transfer activity"/>
    <property type="evidence" value="ECO:0007669"/>
    <property type="project" value="TreeGrafter"/>
</dbReference>
<dbReference type="InterPro" id="IPR051482">
    <property type="entry name" value="Cholesterol_transport"/>
</dbReference>
<dbReference type="GO" id="GO:0005886">
    <property type="term" value="C:plasma membrane"/>
    <property type="evidence" value="ECO:0007669"/>
    <property type="project" value="TreeGrafter"/>
</dbReference>
<feature type="compositionally biased region" description="Polar residues" evidence="1">
    <location>
        <begin position="194"/>
        <end position="205"/>
    </location>
</feature>
<feature type="compositionally biased region" description="Polar residues" evidence="1">
    <location>
        <begin position="113"/>
        <end position="122"/>
    </location>
</feature>
<feature type="region of interest" description="Disordered" evidence="1">
    <location>
        <begin position="1"/>
        <end position="243"/>
    </location>
</feature>
<evidence type="ECO:0000259" key="2">
    <source>
        <dbReference type="SMART" id="SM00568"/>
    </source>
</evidence>
<feature type="compositionally biased region" description="Polar residues" evidence="1">
    <location>
        <begin position="39"/>
        <end position="69"/>
    </location>
</feature>
<dbReference type="InterPro" id="IPR011993">
    <property type="entry name" value="PH-like_dom_sf"/>
</dbReference>
<dbReference type="SMART" id="SM00568">
    <property type="entry name" value="GRAM"/>
    <property type="match status" value="1"/>
</dbReference>
<dbReference type="Pfam" id="PF02893">
    <property type="entry name" value="GRAM"/>
    <property type="match status" value="1"/>
</dbReference>
<evidence type="ECO:0000313" key="3">
    <source>
        <dbReference type="EMBL" id="KAJ3032711.1"/>
    </source>
</evidence>
<dbReference type="GO" id="GO:0032366">
    <property type="term" value="P:intracellular sterol transport"/>
    <property type="evidence" value="ECO:0007669"/>
    <property type="project" value="TreeGrafter"/>
</dbReference>
<dbReference type="GO" id="GO:0032934">
    <property type="term" value="F:sterol binding"/>
    <property type="evidence" value="ECO:0007669"/>
    <property type="project" value="TreeGrafter"/>
</dbReference>
<gene>
    <name evidence="3" type="ORF">HK097_005133</name>
</gene>
<proteinExistence type="predicted"/>
<evidence type="ECO:0000256" key="1">
    <source>
        <dbReference type="SAM" id="MobiDB-lite"/>
    </source>
</evidence>
<name>A0AAD5WZ33_9FUNG</name>
<feature type="compositionally biased region" description="Low complexity" evidence="1">
    <location>
        <begin position="123"/>
        <end position="139"/>
    </location>
</feature>
<feature type="domain" description="GRAM" evidence="2">
    <location>
        <begin position="267"/>
        <end position="331"/>
    </location>
</feature>
<feature type="compositionally biased region" description="Low complexity" evidence="1">
    <location>
        <begin position="220"/>
        <end position="232"/>
    </location>
</feature>
<dbReference type="PANTHER" id="PTHR23319">
    <property type="entry name" value="GRAM DOMAIN CONTAINING 1B, ISOFORM E"/>
    <property type="match status" value="1"/>
</dbReference>
<reference evidence="3" key="1">
    <citation type="submission" date="2020-05" db="EMBL/GenBank/DDBJ databases">
        <title>Phylogenomic resolution of chytrid fungi.</title>
        <authorList>
            <person name="Stajich J.E."/>
            <person name="Amses K."/>
            <person name="Simmons R."/>
            <person name="Seto K."/>
            <person name="Myers J."/>
            <person name="Bonds A."/>
            <person name="Quandt C.A."/>
            <person name="Barry K."/>
            <person name="Liu P."/>
            <person name="Grigoriev I."/>
            <person name="Longcore J.E."/>
            <person name="James T.Y."/>
        </authorList>
    </citation>
    <scope>NUCLEOTIDE SEQUENCE</scope>
    <source>
        <strain evidence="3">JEL0318</strain>
    </source>
</reference>
<comment type="caution">
    <text evidence="3">The sequence shown here is derived from an EMBL/GenBank/DDBJ whole genome shotgun (WGS) entry which is preliminary data.</text>
</comment>
<feature type="compositionally biased region" description="Basic and acidic residues" evidence="1">
    <location>
        <begin position="86"/>
        <end position="95"/>
    </location>
</feature>
<accession>A0AAD5WZ33</accession>
<evidence type="ECO:0000313" key="4">
    <source>
        <dbReference type="Proteomes" id="UP001212841"/>
    </source>
</evidence>
<protein>
    <recommendedName>
        <fullName evidence="2">GRAM domain-containing protein</fullName>
    </recommendedName>
</protein>
<dbReference type="AlphaFoldDB" id="A0AAD5WZ33"/>
<feature type="non-terminal residue" evidence="3">
    <location>
        <position position="333"/>
    </location>
</feature>